<gene>
    <name evidence="1" type="ORF">NEMVEDRAFT_v1g203253</name>
</gene>
<dbReference type="OMA" id="WWRTANI"/>
<reference evidence="1 2" key="1">
    <citation type="journal article" date="2007" name="Science">
        <title>Sea anemone genome reveals ancestral eumetazoan gene repertoire and genomic organization.</title>
        <authorList>
            <person name="Putnam N.H."/>
            <person name="Srivastava M."/>
            <person name="Hellsten U."/>
            <person name="Dirks B."/>
            <person name="Chapman J."/>
            <person name="Salamov A."/>
            <person name="Terry A."/>
            <person name="Shapiro H."/>
            <person name="Lindquist E."/>
            <person name="Kapitonov V.V."/>
            <person name="Jurka J."/>
            <person name="Genikhovich G."/>
            <person name="Grigoriev I.V."/>
            <person name="Lucas S.M."/>
            <person name="Steele R.E."/>
            <person name="Finnerty J.R."/>
            <person name="Technau U."/>
            <person name="Martindale M.Q."/>
            <person name="Rokhsar D.S."/>
        </authorList>
    </citation>
    <scope>NUCLEOTIDE SEQUENCE [LARGE SCALE GENOMIC DNA]</scope>
    <source>
        <strain evidence="2">CH2 X CH6</strain>
    </source>
</reference>
<dbReference type="HOGENOM" id="CLU_886524_0_0_1"/>
<dbReference type="InParanoid" id="A7RWM3"/>
<dbReference type="InterPro" id="IPR005049">
    <property type="entry name" value="STL-like"/>
</dbReference>
<dbReference type="Proteomes" id="UP000001593">
    <property type="component" value="Unassembled WGS sequence"/>
</dbReference>
<evidence type="ECO:0000313" key="2">
    <source>
        <dbReference type="Proteomes" id="UP000001593"/>
    </source>
</evidence>
<dbReference type="AlphaFoldDB" id="A7RWM3"/>
<evidence type="ECO:0000313" key="1">
    <source>
        <dbReference type="EMBL" id="EDO44149.1"/>
    </source>
</evidence>
<dbReference type="EMBL" id="DS469547">
    <property type="protein sequence ID" value="EDO44149.1"/>
    <property type="molecule type" value="Genomic_DNA"/>
</dbReference>
<dbReference type="STRING" id="45351.A7RWM3"/>
<keyword evidence="2" id="KW-1185">Reference proteome</keyword>
<sequence>MADASDFENSFHLELDLSDLSDFSDEEFNRLIDLDDVTAAVEEERVSGIPQERTSSNHHCSRPYFDTVALIIVYHYPYYESFPLLRSFYENGFDRIIVCGPEANDKFKVMQVSHEKGYWGYECLAKAARLYSNYEGYLQIHDDALFLWWNVKGTDKNKMWLFGDDVKFENGILGGPTPTDWHWWRTANILTRTADAFNELRNSPFSWVNQSFSNFYNNSGGRDSIPTSRADVWYIPRRLAKKLSYLSSVFFKHKVFLEAAVPTIMCFLDHLSNVQIRGGLFLSTKYGYGDKRDSAISVWENFRSDFPFIHPFKLHGDSTGLNRNILAELIIPYARKLCNKTGPV</sequence>
<dbReference type="PANTHER" id="PTHR31362">
    <property type="entry name" value="GLYCOSYLTRANSFERASE STELLO1-RELATED"/>
    <property type="match status" value="1"/>
</dbReference>
<protein>
    <submittedName>
        <fullName evidence="1">Uncharacterized protein</fullName>
    </submittedName>
</protein>
<organism evidence="1 2">
    <name type="scientific">Nematostella vectensis</name>
    <name type="common">Starlet sea anemone</name>
    <dbReference type="NCBI Taxonomy" id="45351"/>
    <lineage>
        <taxon>Eukaryota</taxon>
        <taxon>Metazoa</taxon>
        <taxon>Cnidaria</taxon>
        <taxon>Anthozoa</taxon>
        <taxon>Hexacorallia</taxon>
        <taxon>Actiniaria</taxon>
        <taxon>Edwardsiidae</taxon>
        <taxon>Nematostella</taxon>
    </lineage>
</organism>
<name>A7RWM3_NEMVE</name>
<accession>A7RWM3</accession>
<dbReference type="PhylomeDB" id="A7RWM3"/>
<dbReference type="eggNOG" id="ENOG502SBKB">
    <property type="taxonomic scope" value="Eukaryota"/>
</dbReference>
<dbReference type="PANTHER" id="PTHR31362:SF0">
    <property type="entry name" value="EXOSTOSIN DOMAIN-CONTAINING PROTEIN-RELATED"/>
    <property type="match status" value="1"/>
</dbReference>
<proteinExistence type="predicted"/>